<organism evidence="2 3">
    <name type="scientific">Linum trigynum</name>
    <dbReference type="NCBI Taxonomy" id="586398"/>
    <lineage>
        <taxon>Eukaryota</taxon>
        <taxon>Viridiplantae</taxon>
        <taxon>Streptophyta</taxon>
        <taxon>Embryophyta</taxon>
        <taxon>Tracheophyta</taxon>
        <taxon>Spermatophyta</taxon>
        <taxon>Magnoliopsida</taxon>
        <taxon>eudicotyledons</taxon>
        <taxon>Gunneridae</taxon>
        <taxon>Pentapetalae</taxon>
        <taxon>rosids</taxon>
        <taxon>fabids</taxon>
        <taxon>Malpighiales</taxon>
        <taxon>Linaceae</taxon>
        <taxon>Linum</taxon>
    </lineage>
</organism>
<evidence type="ECO:0000313" key="3">
    <source>
        <dbReference type="Proteomes" id="UP001497516"/>
    </source>
</evidence>
<dbReference type="Proteomes" id="UP001497516">
    <property type="component" value="Chromosome 4"/>
</dbReference>
<dbReference type="AlphaFoldDB" id="A0AAV2E3J1"/>
<protein>
    <submittedName>
        <fullName evidence="2">Uncharacterized protein</fullName>
    </submittedName>
</protein>
<evidence type="ECO:0000313" key="2">
    <source>
        <dbReference type="EMBL" id="CAL1380352.1"/>
    </source>
</evidence>
<reference evidence="2 3" key="1">
    <citation type="submission" date="2024-04" db="EMBL/GenBank/DDBJ databases">
        <authorList>
            <person name="Fracassetti M."/>
        </authorList>
    </citation>
    <scope>NUCLEOTIDE SEQUENCE [LARGE SCALE GENOMIC DNA]</scope>
</reference>
<dbReference type="EMBL" id="OZ034817">
    <property type="protein sequence ID" value="CAL1380352.1"/>
    <property type="molecule type" value="Genomic_DNA"/>
</dbReference>
<keyword evidence="3" id="KW-1185">Reference proteome</keyword>
<keyword evidence="1" id="KW-0732">Signal</keyword>
<proteinExistence type="predicted"/>
<sequence>MGFPNPTCINRVVLNHFLSLVWILLREISLPVRLHQQSFCFEITVARVHATYTQQTFTVEQWLTTDTSLYELSAARNFSPYDMSAREKTRDLRSASTGGRAAFALLRQVVDGY</sequence>
<name>A0AAV2E3J1_9ROSI</name>
<evidence type="ECO:0000256" key="1">
    <source>
        <dbReference type="SAM" id="SignalP"/>
    </source>
</evidence>
<accession>A0AAV2E3J1</accession>
<gene>
    <name evidence="2" type="ORF">LTRI10_LOCUS21803</name>
</gene>
<feature type="signal peptide" evidence="1">
    <location>
        <begin position="1"/>
        <end position="23"/>
    </location>
</feature>
<feature type="chain" id="PRO_5043785585" evidence="1">
    <location>
        <begin position="24"/>
        <end position="113"/>
    </location>
</feature>